<accession>A0A1G6HVB3</accession>
<dbReference type="PANTHER" id="PTHR42823">
    <property type="entry name" value="ATP SYNTHASE SUBUNIT A, CHLOROPLASTIC"/>
    <property type="match status" value="1"/>
</dbReference>
<sequence>MGPEIIHYLPQKIDFLGTTVHMQTLYMSWLTMAIVIIIVAAATSQRKLIPSGVQNVVEMFIDWLGDLMEKNMGVEGRRMMTPFIITLFLYIFVGNELGMLPAVGVHFTSPTNDINVALGLSVMVAVLVYIIGVARHGLGYFKHLISPTPVMLPLNLLEDFARPITMAARLFGNILAGEILLVVLNRLTPWLVPDIWIGFSLVIGFLQAFIFTMLTIVALAPVFKAVHG</sequence>
<dbReference type="InterPro" id="IPR045082">
    <property type="entry name" value="ATP_syn_F0_a_bact/chloroplast"/>
</dbReference>
<evidence type="ECO:0000256" key="11">
    <source>
        <dbReference type="HAMAP-Rule" id="MF_01393"/>
    </source>
</evidence>
<protein>
    <recommendedName>
        <fullName evidence="11 12">ATP synthase subunit a</fullName>
    </recommendedName>
    <alternativeName>
        <fullName evidence="11">ATP synthase F0 sector subunit a</fullName>
    </alternativeName>
    <alternativeName>
        <fullName evidence="11">F-ATPase subunit 6</fullName>
    </alternativeName>
</protein>
<dbReference type="GO" id="GO:0045259">
    <property type="term" value="C:proton-transporting ATP synthase complex"/>
    <property type="evidence" value="ECO:0007669"/>
    <property type="project" value="UniProtKB-KW"/>
</dbReference>
<keyword evidence="6 11" id="KW-0375">Hydrogen ion transport</keyword>
<reference evidence="14" key="1">
    <citation type="submission" date="2016-10" db="EMBL/GenBank/DDBJ databases">
        <authorList>
            <person name="Varghese N."/>
            <person name="Submissions S."/>
        </authorList>
    </citation>
    <scope>NUCLEOTIDE SEQUENCE [LARGE SCALE GENOMIC DNA]</scope>
    <source>
        <strain evidence="14">DSM 11005</strain>
    </source>
</reference>
<evidence type="ECO:0000256" key="3">
    <source>
        <dbReference type="ARBA" id="ARBA00022448"/>
    </source>
</evidence>
<feature type="transmembrane region" description="Helical" evidence="11">
    <location>
        <begin position="196"/>
        <end position="223"/>
    </location>
</feature>
<feature type="transmembrane region" description="Helical" evidence="11">
    <location>
        <begin position="114"/>
        <end position="134"/>
    </location>
</feature>
<evidence type="ECO:0000256" key="1">
    <source>
        <dbReference type="ARBA" id="ARBA00004141"/>
    </source>
</evidence>
<dbReference type="OrthoDB" id="9789241at2"/>
<dbReference type="NCBIfam" id="TIGR01131">
    <property type="entry name" value="ATP_synt_6_or_A"/>
    <property type="match status" value="1"/>
</dbReference>
<keyword evidence="7 11" id="KW-1133">Transmembrane helix</keyword>
<evidence type="ECO:0000256" key="9">
    <source>
        <dbReference type="ARBA" id="ARBA00023136"/>
    </source>
</evidence>
<dbReference type="PANTHER" id="PTHR42823:SF3">
    <property type="entry name" value="ATP SYNTHASE SUBUNIT A, CHLOROPLASTIC"/>
    <property type="match status" value="1"/>
</dbReference>
<keyword evidence="11" id="KW-1003">Cell membrane</keyword>
<evidence type="ECO:0000256" key="12">
    <source>
        <dbReference type="RuleBase" id="RU000483"/>
    </source>
</evidence>
<dbReference type="AlphaFoldDB" id="A0A1G6HVB3"/>
<keyword evidence="14" id="KW-1185">Reference proteome</keyword>
<dbReference type="SUPFAM" id="SSF81336">
    <property type="entry name" value="F1F0 ATP synthase subunit A"/>
    <property type="match status" value="1"/>
</dbReference>
<keyword evidence="5 11" id="KW-0812">Transmembrane</keyword>
<comment type="similarity">
    <text evidence="2 11 12">Belongs to the ATPase A chain family.</text>
</comment>
<keyword evidence="9 11" id="KW-0472">Membrane</keyword>
<evidence type="ECO:0000256" key="8">
    <source>
        <dbReference type="ARBA" id="ARBA00023065"/>
    </source>
</evidence>
<dbReference type="InterPro" id="IPR000568">
    <property type="entry name" value="ATP_synth_F0_asu"/>
</dbReference>
<comment type="function">
    <text evidence="11 12">Key component of the proton channel; it plays a direct role in the translocation of protons across the membrane.</text>
</comment>
<dbReference type="GO" id="GO:0005886">
    <property type="term" value="C:plasma membrane"/>
    <property type="evidence" value="ECO:0007669"/>
    <property type="project" value="UniProtKB-SubCell"/>
</dbReference>
<dbReference type="RefSeq" id="WP_093729044.1">
    <property type="nucleotide sequence ID" value="NZ_FMYW01000001.1"/>
</dbReference>
<evidence type="ECO:0000256" key="2">
    <source>
        <dbReference type="ARBA" id="ARBA00006810"/>
    </source>
</evidence>
<keyword evidence="3 11" id="KW-0813">Transport</keyword>
<dbReference type="Gene3D" id="1.20.120.220">
    <property type="entry name" value="ATP synthase, F0 complex, subunit A"/>
    <property type="match status" value="1"/>
</dbReference>
<keyword evidence="10 11" id="KW-0066">ATP synthesis</keyword>
<evidence type="ECO:0000313" key="14">
    <source>
        <dbReference type="Proteomes" id="UP000198943"/>
    </source>
</evidence>
<dbReference type="Pfam" id="PF00119">
    <property type="entry name" value="ATP-synt_A"/>
    <property type="match status" value="1"/>
</dbReference>
<keyword evidence="4 11" id="KW-0138">CF(0)</keyword>
<evidence type="ECO:0000256" key="10">
    <source>
        <dbReference type="ARBA" id="ARBA00023310"/>
    </source>
</evidence>
<dbReference type="Proteomes" id="UP000198943">
    <property type="component" value="Unassembled WGS sequence"/>
</dbReference>
<dbReference type="GO" id="GO:0046933">
    <property type="term" value="F:proton-transporting ATP synthase activity, rotational mechanism"/>
    <property type="evidence" value="ECO:0007669"/>
    <property type="project" value="UniProtKB-UniRule"/>
</dbReference>
<organism evidence="13 14">
    <name type="scientific">Succiniclasticum ruminis</name>
    <dbReference type="NCBI Taxonomy" id="40841"/>
    <lineage>
        <taxon>Bacteria</taxon>
        <taxon>Bacillati</taxon>
        <taxon>Bacillota</taxon>
        <taxon>Negativicutes</taxon>
        <taxon>Acidaminococcales</taxon>
        <taxon>Acidaminococcaceae</taxon>
        <taxon>Succiniclasticum</taxon>
    </lineage>
</organism>
<evidence type="ECO:0000256" key="7">
    <source>
        <dbReference type="ARBA" id="ARBA00022989"/>
    </source>
</evidence>
<dbReference type="InterPro" id="IPR035908">
    <property type="entry name" value="F0_ATP_A_sf"/>
</dbReference>
<dbReference type="EMBL" id="FMYW01000001">
    <property type="protein sequence ID" value="SDB98259.1"/>
    <property type="molecule type" value="Genomic_DNA"/>
</dbReference>
<gene>
    <name evidence="11" type="primary">atpB</name>
    <name evidence="13" type="ORF">SAMN04487864_101279</name>
</gene>
<feature type="transmembrane region" description="Helical" evidence="11">
    <location>
        <begin position="87"/>
        <end position="108"/>
    </location>
</feature>
<name>A0A1G6HVB3_9FIRM</name>
<evidence type="ECO:0000313" key="13">
    <source>
        <dbReference type="EMBL" id="SDB98259.1"/>
    </source>
</evidence>
<evidence type="ECO:0000256" key="5">
    <source>
        <dbReference type="ARBA" id="ARBA00022692"/>
    </source>
</evidence>
<dbReference type="GO" id="GO:0042777">
    <property type="term" value="P:proton motive force-driven plasma membrane ATP synthesis"/>
    <property type="evidence" value="ECO:0007669"/>
    <property type="project" value="TreeGrafter"/>
</dbReference>
<comment type="subcellular location">
    <subcellularLocation>
        <location evidence="11 12">Cell membrane</location>
        <topology evidence="11 12">Multi-pass membrane protein</topology>
    </subcellularLocation>
    <subcellularLocation>
        <location evidence="1">Membrane</location>
        <topology evidence="1">Multi-pass membrane protein</topology>
    </subcellularLocation>
</comment>
<feature type="transmembrane region" description="Helical" evidence="11">
    <location>
        <begin position="24"/>
        <end position="42"/>
    </location>
</feature>
<evidence type="ECO:0000256" key="4">
    <source>
        <dbReference type="ARBA" id="ARBA00022547"/>
    </source>
</evidence>
<evidence type="ECO:0000256" key="6">
    <source>
        <dbReference type="ARBA" id="ARBA00022781"/>
    </source>
</evidence>
<dbReference type="CDD" id="cd00310">
    <property type="entry name" value="ATP-synt_Fo_a_6"/>
    <property type="match status" value="1"/>
</dbReference>
<keyword evidence="8 11" id="KW-0406">Ion transport</keyword>
<proteinExistence type="inferred from homology"/>
<dbReference type="PRINTS" id="PR00123">
    <property type="entry name" value="ATPASEA"/>
</dbReference>
<dbReference type="HAMAP" id="MF_01393">
    <property type="entry name" value="ATP_synth_a_bact"/>
    <property type="match status" value="1"/>
</dbReference>
<feature type="transmembrane region" description="Helical" evidence="11">
    <location>
        <begin position="166"/>
        <end position="184"/>
    </location>
</feature>